<dbReference type="InterPro" id="IPR013087">
    <property type="entry name" value="Znf_C2H2_type"/>
</dbReference>
<evidence type="ECO:0000259" key="8">
    <source>
        <dbReference type="PROSITE" id="PS50217"/>
    </source>
</evidence>
<dbReference type="GO" id="GO:0005634">
    <property type="term" value="C:nucleus"/>
    <property type="evidence" value="ECO:0007669"/>
    <property type="project" value="UniProtKB-SubCell"/>
</dbReference>
<dbReference type="PANTHER" id="PTHR19304">
    <property type="entry name" value="CYCLIC-AMP RESPONSE ELEMENT BINDING PROTEIN"/>
    <property type="match status" value="1"/>
</dbReference>
<evidence type="ECO:0000256" key="2">
    <source>
        <dbReference type="ARBA" id="ARBA00023015"/>
    </source>
</evidence>
<dbReference type="Pfam" id="PF00170">
    <property type="entry name" value="bZIP_1"/>
    <property type="match status" value="1"/>
</dbReference>
<dbReference type="Gene3D" id="1.20.5.170">
    <property type="match status" value="1"/>
</dbReference>
<gene>
    <name evidence="9" type="ORF">AMK59_4154</name>
</gene>
<organism evidence="9 10">
    <name type="scientific">Oryctes borbonicus</name>
    <dbReference type="NCBI Taxonomy" id="1629725"/>
    <lineage>
        <taxon>Eukaryota</taxon>
        <taxon>Metazoa</taxon>
        <taxon>Ecdysozoa</taxon>
        <taxon>Arthropoda</taxon>
        <taxon>Hexapoda</taxon>
        <taxon>Insecta</taxon>
        <taxon>Pterygota</taxon>
        <taxon>Neoptera</taxon>
        <taxon>Endopterygota</taxon>
        <taxon>Coleoptera</taxon>
        <taxon>Polyphaga</taxon>
        <taxon>Scarabaeiformia</taxon>
        <taxon>Scarabaeidae</taxon>
        <taxon>Dynastinae</taxon>
        <taxon>Oryctes</taxon>
    </lineage>
</organism>
<proteinExistence type="predicted"/>
<evidence type="ECO:0000256" key="6">
    <source>
        <dbReference type="SAM" id="Coils"/>
    </source>
</evidence>
<keyword evidence="3" id="KW-0804">Transcription</keyword>
<dbReference type="OrthoDB" id="295274at2759"/>
<comment type="caution">
    <text evidence="9">The sequence shown here is derived from an EMBL/GenBank/DDBJ whole genome shotgun (WGS) entry which is preliminary data.</text>
</comment>
<evidence type="ECO:0000256" key="3">
    <source>
        <dbReference type="ARBA" id="ARBA00023163"/>
    </source>
</evidence>
<sequence length="435" mass="49688">MGENDKPFACTSEGCQMTFTNEDHLTVHRKKHDMVLNLGLNCKNSVAADQTPTPTRFIRNCEEVGLFQDLQNVNPFEETFKKAIEYSKTGIIHIPDSPNDDSLHTPQILHHTPENLSKHSYTPDKHFDDTSTIDGILRIDSRDSSSKDDCSSPVDNCIGIKESSFSYTTELSTSNERDYELSSSTSNDTTVEELSIVKKNLNSYLLKSNVSRYQTKSNVKEKIKEVLHNKRKSEVKPLDLKMKDSDNTKKPRQRINLKSKLKSVEAEVIKIEDHGNVDLYDKNLNEVEKRRAMNRMAQMRSRKRKKMWLDQMEKEIEKLKTDNKLIVMENQKLKEENIALKLMLLKHNNCSLSTNSNVQNGKIAVKASSEAKSDSLQQSSPLLYNTYAVDFSQVSTIQTSPIVKTNVLQFVQRPLPKLLPKRETKTNKTFKKSAS</sequence>
<comment type="subcellular location">
    <subcellularLocation>
        <location evidence="1">Nucleus</location>
    </subcellularLocation>
</comment>
<evidence type="ECO:0000313" key="10">
    <source>
        <dbReference type="Proteomes" id="UP000051574"/>
    </source>
</evidence>
<dbReference type="GO" id="GO:0003700">
    <property type="term" value="F:DNA-binding transcription factor activity"/>
    <property type="evidence" value="ECO:0007669"/>
    <property type="project" value="InterPro"/>
</dbReference>
<dbReference type="SUPFAM" id="SSF57959">
    <property type="entry name" value="Leucine zipper domain"/>
    <property type="match status" value="1"/>
</dbReference>
<dbReference type="GO" id="GO:0008270">
    <property type="term" value="F:zinc ion binding"/>
    <property type="evidence" value="ECO:0007669"/>
    <property type="project" value="UniProtKB-KW"/>
</dbReference>
<dbReference type="InterPro" id="IPR051027">
    <property type="entry name" value="bZIP_transcription_factors"/>
</dbReference>
<feature type="domain" description="BZIP" evidence="8">
    <location>
        <begin position="284"/>
        <end position="347"/>
    </location>
</feature>
<keyword evidence="10" id="KW-1185">Reference proteome</keyword>
<dbReference type="SMART" id="SM00338">
    <property type="entry name" value="BRLZ"/>
    <property type="match status" value="1"/>
</dbReference>
<dbReference type="PROSITE" id="PS00028">
    <property type="entry name" value="ZINC_FINGER_C2H2_1"/>
    <property type="match status" value="1"/>
</dbReference>
<dbReference type="PROSITE" id="PS50157">
    <property type="entry name" value="ZINC_FINGER_C2H2_2"/>
    <property type="match status" value="1"/>
</dbReference>
<keyword evidence="2" id="KW-0805">Transcription regulation</keyword>
<keyword evidence="5" id="KW-0863">Zinc-finger</keyword>
<dbReference type="PROSITE" id="PS50217">
    <property type="entry name" value="BZIP"/>
    <property type="match status" value="1"/>
</dbReference>
<dbReference type="CDD" id="cd14686">
    <property type="entry name" value="bZIP"/>
    <property type="match status" value="1"/>
</dbReference>
<evidence type="ECO:0008006" key="11">
    <source>
        <dbReference type="Google" id="ProtNLM"/>
    </source>
</evidence>
<feature type="coiled-coil region" evidence="6">
    <location>
        <begin position="309"/>
        <end position="336"/>
    </location>
</feature>
<keyword evidence="5" id="KW-0479">Metal-binding</keyword>
<evidence type="ECO:0000259" key="7">
    <source>
        <dbReference type="PROSITE" id="PS50157"/>
    </source>
</evidence>
<protein>
    <recommendedName>
        <fullName evidence="11">BZIP domain-containing protein</fullName>
    </recommendedName>
</protein>
<dbReference type="EMBL" id="LJIG01009391">
    <property type="protein sequence ID" value="KRT83173.1"/>
    <property type="molecule type" value="Genomic_DNA"/>
</dbReference>
<accession>A0A0T6B7C1</accession>
<dbReference type="InterPro" id="IPR036236">
    <property type="entry name" value="Znf_C2H2_sf"/>
</dbReference>
<evidence type="ECO:0000256" key="4">
    <source>
        <dbReference type="ARBA" id="ARBA00023242"/>
    </source>
</evidence>
<keyword evidence="6" id="KW-0175">Coiled coil</keyword>
<keyword evidence="4" id="KW-0539">Nucleus</keyword>
<dbReference type="Proteomes" id="UP000051574">
    <property type="component" value="Unassembled WGS sequence"/>
</dbReference>
<keyword evidence="5" id="KW-0862">Zinc</keyword>
<dbReference type="Gene3D" id="3.30.160.60">
    <property type="entry name" value="Classic Zinc Finger"/>
    <property type="match status" value="1"/>
</dbReference>
<dbReference type="InterPro" id="IPR004827">
    <property type="entry name" value="bZIP"/>
</dbReference>
<dbReference type="AlphaFoldDB" id="A0A0T6B7C1"/>
<name>A0A0T6B7C1_9SCAR</name>
<dbReference type="SUPFAM" id="SSF57667">
    <property type="entry name" value="beta-beta-alpha zinc fingers"/>
    <property type="match status" value="1"/>
</dbReference>
<evidence type="ECO:0000313" key="9">
    <source>
        <dbReference type="EMBL" id="KRT83173.1"/>
    </source>
</evidence>
<dbReference type="InterPro" id="IPR046347">
    <property type="entry name" value="bZIP_sf"/>
</dbReference>
<feature type="domain" description="C2H2-type" evidence="7">
    <location>
        <begin position="8"/>
        <end position="32"/>
    </location>
</feature>
<reference evidence="9 10" key="1">
    <citation type="submission" date="2015-09" db="EMBL/GenBank/DDBJ databases">
        <title>Draft genome of the scarab beetle Oryctes borbonicus.</title>
        <authorList>
            <person name="Meyer J.M."/>
            <person name="Markov G.V."/>
            <person name="Baskaran P."/>
            <person name="Herrmann M."/>
            <person name="Sommer R.J."/>
            <person name="Roedelsperger C."/>
        </authorList>
    </citation>
    <scope>NUCLEOTIDE SEQUENCE [LARGE SCALE GENOMIC DNA]</scope>
    <source>
        <strain evidence="9">OB123</strain>
        <tissue evidence="9">Whole animal</tissue>
    </source>
</reference>
<evidence type="ECO:0000256" key="1">
    <source>
        <dbReference type="ARBA" id="ARBA00004123"/>
    </source>
</evidence>
<evidence type="ECO:0000256" key="5">
    <source>
        <dbReference type="PROSITE-ProRule" id="PRU00042"/>
    </source>
</evidence>